<evidence type="ECO:0000256" key="1">
    <source>
        <dbReference type="SAM" id="MobiDB-lite"/>
    </source>
</evidence>
<proteinExistence type="predicted"/>
<protein>
    <submittedName>
        <fullName evidence="2">Uncharacterized protein</fullName>
    </submittedName>
</protein>
<keyword evidence="3" id="KW-1185">Reference proteome</keyword>
<gene>
    <name evidence="2" type="ORF">PFLUV_G00257390</name>
</gene>
<dbReference type="AlphaFoldDB" id="A0A6A5DVM8"/>
<feature type="region of interest" description="Disordered" evidence="1">
    <location>
        <begin position="34"/>
        <end position="60"/>
    </location>
</feature>
<organism evidence="2 3">
    <name type="scientific">Perca fluviatilis</name>
    <name type="common">European perch</name>
    <dbReference type="NCBI Taxonomy" id="8168"/>
    <lineage>
        <taxon>Eukaryota</taxon>
        <taxon>Metazoa</taxon>
        <taxon>Chordata</taxon>
        <taxon>Craniata</taxon>
        <taxon>Vertebrata</taxon>
        <taxon>Euteleostomi</taxon>
        <taxon>Actinopterygii</taxon>
        <taxon>Neopterygii</taxon>
        <taxon>Teleostei</taxon>
        <taxon>Neoteleostei</taxon>
        <taxon>Acanthomorphata</taxon>
        <taxon>Eupercaria</taxon>
        <taxon>Perciformes</taxon>
        <taxon>Percoidei</taxon>
        <taxon>Percidae</taxon>
        <taxon>Percinae</taxon>
        <taxon>Perca</taxon>
    </lineage>
</organism>
<sequence length="102" mass="10767">MQCGPFKSPMSFFENEPSTQRSVCADRGLWVGHQGGSCSRETDSNLPSPRLDQTAASQHRVPLSTNGMQQLCGGAAGWAGWNPPARAPHSLPPPPPSDVPGS</sequence>
<evidence type="ECO:0000313" key="3">
    <source>
        <dbReference type="Proteomes" id="UP000465112"/>
    </source>
</evidence>
<feature type="compositionally biased region" description="Low complexity" evidence="1">
    <location>
        <begin position="78"/>
        <end position="89"/>
    </location>
</feature>
<accession>A0A6A5DVM8</accession>
<dbReference type="EMBL" id="VHII01000022">
    <property type="protein sequence ID" value="KAF1373156.1"/>
    <property type="molecule type" value="Genomic_DNA"/>
</dbReference>
<feature type="compositionally biased region" description="Pro residues" evidence="1">
    <location>
        <begin position="90"/>
        <end position="102"/>
    </location>
</feature>
<feature type="region of interest" description="Disordered" evidence="1">
    <location>
        <begin position="74"/>
        <end position="102"/>
    </location>
</feature>
<dbReference type="Proteomes" id="UP000465112">
    <property type="component" value="Chromosome 22"/>
</dbReference>
<name>A0A6A5DVM8_PERFL</name>
<feature type="compositionally biased region" description="Polar residues" evidence="1">
    <location>
        <begin position="36"/>
        <end position="47"/>
    </location>
</feature>
<comment type="caution">
    <text evidence="2">The sequence shown here is derived from an EMBL/GenBank/DDBJ whole genome shotgun (WGS) entry which is preliminary data.</text>
</comment>
<evidence type="ECO:0000313" key="2">
    <source>
        <dbReference type="EMBL" id="KAF1373156.1"/>
    </source>
</evidence>
<reference evidence="2 3" key="1">
    <citation type="submission" date="2019-06" db="EMBL/GenBank/DDBJ databases">
        <title>A chromosome-scale genome assembly of the European perch, Perca fluviatilis.</title>
        <authorList>
            <person name="Roques C."/>
            <person name="Zahm M."/>
            <person name="Cabau C."/>
            <person name="Klopp C."/>
            <person name="Bouchez O."/>
            <person name="Donnadieu C."/>
            <person name="Kuhl H."/>
            <person name="Gislard M."/>
            <person name="Guendouz S."/>
            <person name="Journot L."/>
            <person name="Haffray P."/>
            <person name="Bestin A."/>
            <person name="Morvezen R."/>
            <person name="Feron R."/>
            <person name="Wen M."/>
            <person name="Jouanno E."/>
            <person name="Herpin A."/>
            <person name="Schartl M."/>
            <person name="Postlethwait J."/>
            <person name="Schaerlinger B."/>
            <person name="Chardard D."/>
            <person name="Lecocq T."/>
            <person name="Poncet C."/>
            <person name="Jaffrelo L."/>
            <person name="Lampietro C."/>
            <person name="Guiguen Y."/>
        </authorList>
    </citation>
    <scope>NUCLEOTIDE SEQUENCE [LARGE SCALE GENOMIC DNA]</scope>
    <source>
        <tissue evidence="2">Blood</tissue>
    </source>
</reference>